<dbReference type="Proteomes" id="UP001604277">
    <property type="component" value="Unassembled WGS sequence"/>
</dbReference>
<accession>A0ABD1WJ61</accession>
<dbReference type="AlphaFoldDB" id="A0ABD1WJ61"/>
<name>A0ABD1WJ61_9LAMI</name>
<evidence type="ECO:0000313" key="2">
    <source>
        <dbReference type="Proteomes" id="UP001604277"/>
    </source>
</evidence>
<evidence type="ECO:0000313" key="1">
    <source>
        <dbReference type="EMBL" id="KAL2549718.1"/>
    </source>
</evidence>
<protein>
    <submittedName>
        <fullName evidence="1">Uncharacterized protein</fullName>
    </submittedName>
</protein>
<dbReference type="EMBL" id="JBFOLJ010000003">
    <property type="protein sequence ID" value="KAL2549718.1"/>
    <property type="molecule type" value="Genomic_DNA"/>
</dbReference>
<organism evidence="1 2">
    <name type="scientific">Forsythia ovata</name>
    <dbReference type="NCBI Taxonomy" id="205694"/>
    <lineage>
        <taxon>Eukaryota</taxon>
        <taxon>Viridiplantae</taxon>
        <taxon>Streptophyta</taxon>
        <taxon>Embryophyta</taxon>
        <taxon>Tracheophyta</taxon>
        <taxon>Spermatophyta</taxon>
        <taxon>Magnoliopsida</taxon>
        <taxon>eudicotyledons</taxon>
        <taxon>Gunneridae</taxon>
        <taxon>Pentapetalae</taxon>
        <taxon>asterids</taxon>
        <taxon>lamiids</taxon>
        <taxon>Lamiales</taxon>
        <taxon>Oleaceae</taxon>
        <taxon>Forsythieae</taxon>
        <taxon>Forsythia</taxon>
    </lineage>
</organism>
<keyword evidence="2" id="KW-1185">Reference proteome</keyword>
<proteinExistence type="predicted"/>
<reference evidence="2" key="1">
    <citation type="submission" date="2024-07" db="EMBL/GenBank/DDBJ databases">
        <title>Two chromosome-level genome assemblies of Korean endemic species Abeliophyllum distichum and Forsythia ovata (Oleaceae).</title>
        <authorList>
            <person name="Jang H."/>
        </authorList>
    </citation>
    <scope>NUCLEOTIDE SEQUENCE [LARGE SCALE GENOMIC DNA]</scope>
</reference>
<gene>
    <name evidence="1" type="ORF">Fot_11248</name>
</gene>
<comment type="caution">
    <text evidence="1">The sequence shown here is derived from an EMBL/GenBank/DDBJ whole genome shotgun (WGS) entry which is preliminary data.</text>
</comment>
<sequence length="146" mass="16874">MVLVLEEDDIGMKIEHNKANIFSITKARAWRIKGSVRENSRVWKCLFQRRIGMPSRKLVLDDTHHMSDRMPSTPFSFLWQTFIHHKFFLRRGRITGNTKEIHYGAQSPMKGFNGFGTEQSPVHYHAIAATHGQSSESTLRKKCNCS</sequence>